<keyword evidence="6" id="KW-0812">Transmembrane</keyword>
<dbReference type="Pfam" id="PF01553">
    <property type="entry name" value="Acyltransferase"/>
    <property type="match status" value="1"/>
</dbReference>
<evidence type="ECO:0000313" key="8">
    <source>
        <dbReference type="EMBL" id="MCP1676245.1"/>
    </source>
</evidence>
<keyword evidence="2" id="KW-0444">Lipid biosynthesis</keyword>
<organism evidence="8 9">
    <name type="scientific">Natronocella acetinitrilica</name>
    <dbReference type="NCBI Taxonomy" id="414046"/>
    <lineage>
        <taxon>Bacteria</taxon>
        <taxon>Pseudomonadati</taxon>
        <taxon>Pseudomonadota</taxon>
        <taxon>Gammaproteobacteria</taxon>
        <taxon>Chromatiales</taxon>
        <taxon>Ectothiorhodospiraceae</taxon>
        <taxon>Natronocella</taxon>
    </lineage>
</organism>
<comment type="pathway">
    <text evidence="1">Lipid metabolism.</text>
</comment>
<sequence length="253" mass="28854">MAWLLGALWRLVRIVDFLIFTLVAWLLSWLAGRNGSTWFRPLFRAWCRSFVAALGVDLRLHQRYPGWLPPQFVLVSNHPSALEDVGVPALFDVDSLAKGQVVDWWWVGRLACAAGTLFVDRDDADSRQRAVEDMVARLDSGRSIAVYPEGGCKGRRVQPRFHLGAFEASMRTGVPILPVLLHYEAQADFEWQGQPLLLKIWQIASSRNRTAHIHVFAPMQPGDYKDARQFRDAVHARYMEWQARFLDQADNGV</sequence>
<name>A0AAE3G5N0_9GAMM</name>
<dbReference type="PANTHER" id="PTHR10434:SF64">
    <property type="entry name" value="1-ACYL-SN-GLYCEROL-3-PHOSPHATE ACYLTRANSFERASE-RELATED"/>
    <property type="match status" value="1"/>
</dbReference>
<evidence type="ECO:0000259" key="7">
    <source>
        <dbReference type="SMART" id="SM00563"/>
    </source>
</evidence>
<feature type="transmembrane region" description="Helical" evidence="6">
    <location>
        <begin position="12"/>
        <end position="32"/>
    </location>
</feature>
<gene>
    <name evidence="8" type="ORF">J2T57_003404</name>
</gene>
<dbReference type="InterPro" id="IPR002123">
    <property type="entry name" value="Plipid/glycerol_acylTrfase"/>
</dbReference>
<dbReference type="RefSeq" id="WP_253481535.1">
    <property type="nucleotide sequence ID" value="NZ_JALJXV010000008.1"/>
</dbReference>
<dbReference type="SMART" id="SM00563">
    <property type="entry name" value="PlsC"/>
    <property type="match status" value="1"/>
</dbReference>
<keyword evidence="5 8" id="KW-0012">Acyltransferase</keyword>
<dbReference type="EC" id="2.3.1.51" evidence="8"/>
<comment type="caution">
    <text evidence="8">The sequence shown here is derived from an EMBL/GenBank/DDBJ whole genome shotgun (WGS) entry which is preliminary data.</text>
</comment>
<evidence type="ECO:0000256" key="6">
    <source>
        <dbReference type="SAM" id="Phobius"/>
    </source>
</evidence>
<dbReference type="PANTHER" id="PTHR10434">
    <property type="entry name" value="1-ACYL-SN-GLYCEROL-3-PHOSPHATE ACYLTRANSFERASE"/>
    <property type="match status" value="1"/>
</dbReference>
<keyword evidence="6" id="KW-1133">Transmembrane helix</keyword>
<dbReference type="EMBL" id="JALJXV010000008">
    <property type="protein sequence ID" value="MCP1676245.1"/>
    <property type="molecule type" value="Genomic_DNA"/>
</dbReference>
<evidence type="ECO:0000256" key="1">
    <source>
        <dbReference type="ARBA" id="ARBA00005189"/>
    </source>
</evidence>
<evidence type="ECO:0000256" key="5">
    <source>
        <dbReference type="ARBA" id="ARBA00023315"/>
    </source>
</evidence>
<dbReference type="GO" id="GO:0003841">
    <property type="term" value="F:1-acylglycerol-3-phosphate O-acyltransferase activity"/>
    <property type="evidence" value="ECO:0007669"/>
    <property type="project" value="UniProtKB-EC"/>
</dbReference>
<dbReference type="GO" id="GO:0006654">
    <property type="term" value="P:phosphatidic acid biosynthetic process"/>
    <property type="evidence" value="ECO:0007669"/>
    <property type="project" value="TreeGrafter"/>
</dbReference>
<keyword evidence="9" id="KW-1185">Reference proteome</keyword>
<dbReference type="AlphaFoldDB" id="A0AAE3G5N0"/>
<dbReference type="SUPFAM" id="SSF69593">
    <property type="entry name" value="Glycerol-3-phosphate (1)-acyltransferase"/>
    <property type="match status" value="1"/>
</dbReference>
<dbReference type="Proteomes" id="UP001205843">
    <property type="component" value="Unassembled WGS sequence"/>
</dbReference>
<protein>
    <submittedName>
        <fullName evidence="8">1-acyl-sn-glycerol-3-phosphate acyltransferase</fullName>
        <ecNumber evidence="8">2.3.1.51</ecNumber>
    </submittedName>
</protein>
<proteinExistence type="predicted"/>
<evidence type="ECO:0000256" key="2">
    <source>
        <dbReference type="ARBA" id="ARBA00022516"/>
    </source>
</evidence>
<keyword evidence="4" id="KW-0443">Lipid metabolism</keyword>
<accession>A0AAE3G5N0</accession>
<evidence type="ECO:0000256" key="4">
    <source>
        <dbReference type="ARBA" id="ARBA00023098"/>
    </source>
</evidence>
<dbReference type="CDD" id="cd07989">
    <property type="entry name" value="LPLAT_AGPAT-like"/>
    <property type="match status" value="1"/>
</dbReference>
<keyword evidence="3 8" id="KW-0808">Transferase</keyword>
<evidence type="ECO:0000313" key="9">
    <source>
        <dbReference type="Proteomes" id="UP001205843"/>
    </source>
</evidence>
<feature type="domain" description="Phospholipid/glycerol acyltransferase" evidence="7">
    <location>
        <begin position="72"/>
        <end position="184"/>
    </location>
</feature>
<evidence type="ECO:0000256" key="3">
    <source>
        <dbReference type="ARBA" id="ARBA00022679"/>
    </source>
</evidence>
<reference evidence="8" key="1">
    <citation type="submission" date="2022-03" db="EMBL/GenBank/DDBJ databases">
        <title>Genomic Encyclopedia of Type Strains, Phase III (KMG-III): the genomes of soil and plant-associated and newly described type strains.</title>
        <authorList>
            <person name="Whitman W."/>
        </authorList>
    </citation>
    <scope>NUCLEOTIDE SEQUENCE</scope>
    <source>
        <strain evidence="8">ANL 6-2</strain>
    </source>
</reference>
<keyword evidence="6" id="KW-0472">Membrane</keyword>